<reference evidence="2 3" key="1">
    <citation type="submission" date="2020-04" db="EMBL/GenBank/DDBJ databases">
        <title>Novel species.</title>
        <authorList>
            <person name="Teo W.F.A."/>
            <person name="Lipun K."/>
            <person name="Srisuk N."/>
            <person name="Duangmal K."/>
        </authorList>
    </citation>
    <scope>NUCLEOTIDE SEQUENCE [LARGE SCALE GENOMIC DNA]</scope>
    <source>
        <strain evidence="2 3">K13G38</strain>
    </source>
</reference>
<organism evidence="2 3">
    <name type="scientific">Amycolatopsis acididurans</name>
    <dbReference type="NCBI Taxonomy" id="2724524"/>
    <lineage>
        <taxon>Bacteria</taxon>
        <taxon>Bacillati</taxon>
        <taxon>Actinomycetota</taxon>
        <taxon>Actinomycetes</taxon>
        <taxon>Pseudonocardiales</taxon>
        <taxon>Pseudonocardiaceae</taxon>
        <taxon>Amycolatopsis</taxon>
    </lineage>
</organism>
<evidence type="ECO:0000313" key="3">
    <source>
        <dbReference type="Proteomes" id="UP000715441"/>
    </source>
</evidence>
<proteinExistence type="predicted"/>
<feature type="transmembrane region" description="Helical" evidence="1">
    <location>
        <begin position="6"/>
        <end position="30"/>
    </location>
</feature>
<sequence>MGEGVGGTIAAVLVAAGTLLAVLAAIAAALPGSVYRRLHYQVVVTSAAAPLIGIGAAVAEGPGLTTALVLVIVLLLAGTGPVLGMAVARVNAQHDGIATGASPE</sequence>
<dbReference type="EMBL" id="JAAXLS010000009">
    <property type="protein sequence ID" value="NKQ54319.1"/>
    <property type="molecule type" value="Genomic_DNA"/>
</dbReference>
<keyword evidence="1" id="KW-1133">Transmembrane helix</keyword>
<comment type="caution">
    <text evidence="2">The sequence shown here is derived from an EMBL/GenBank/DDBJ whole genome shotgun (WGS) entry which is preliminary data.</text>
</comment>
<gene>
    <name evidence="2" type="ORF">HFP15_15645</name>
</gene>
<keyword evidence="1" id="KW-0812">Transmembrane</keyword>
<evidence type="ECO:0000313" key="2">
    <source>
        <dbReference type="EMBL" id="NKQ54319.1"/>
    </source>
</evidence>
<keyword evidence="1" id="KW-0472">Membrane</keyword>
<dbReference type="Pfam" id="PF03334">
    <property type="entry name" value="PhaG_MnhG_YufB"/>
    <property type="match status" value="1"/>
</dbReference>
<evidence type="ECO:0000256" key="1">
    <source>
        <dbReference type="SAM" id="Phobius"/>
    </source>
</evidence>
<evidence type="ECO:0008006" key="4">
    <source>
        <dbReference type="Google" id="ProtNLM"/>
    </source>
</evidence>
<name>A0ABX1J3W7_9PSEU</name>
<feature type="transmembrane region" description="Helical" evidence="1">
    <location>
        <begin position="65"/>
        <end position="88"/>
    </location>
</feature>
<accession>A0ABX1J3W7</accession>
<keyword evidence="3" id="KW-1185">Reference proteome</keyword>
<dbReference type="Proteomes" id="UP000715441">
    <property type="component" value="Unassembled WGS sequence"/>
</dbReference>
<feature type="transmembrane region" description="Helical" evidence="1">
    <location>
        <begin position="42"/>
        <end position="59"/>
    </location>
</feature>
<protein>
    <recommendedName>
        <fullName evidence="4">Monovalent cation/H(+) antiporter subunit G</fullName>
    </recommendedName>
</protein>
<dbReference type="RefSeq" id="WP_168516123.1">
    <property type="nucleotide sequence ID" value="NZ_JAAXLS010000009.1"/>
</dbReference>
<dbReference type="InterPro" id="IPR005133">
    <property type="entry name" value="PhaG_MnhG_YufB"/>
</dbReference>